<keyword evidence="2" id="KW-0547">Nucleotide-binding</keyword>
<dbReference type="PANTHER" id="PTHR30258:SF2">
    <property type="entry name" value="COMG OPERON PROTEIN 1"/>
    <property type="match status" value="1"/>
</dbReference>
<dbReference type="STRING" id="1802557.A3A20_02640"/>
<evidence type="ECO:0000256" key="2">
    <source>
        <dbReference type="ARBA" id="ARBA00022741"/>
    </source>
</evidence>
<gene>
    <name evidence="6" type="ORF">A3A20_02640</name>
</gene>
<evidence type="ECO:0000313" key="6">
    <source>
        <dbReference type="EMBL" id="OGM91499.1"/>
    </source>
</evidence>
<organism evidence="6 7">
    <name type="scientific">Candidatus Wolfebacteria bacterium RIFCSPLOWO2_01_FULL_45_19</name>
    <dbReference type="NCBI Taxonomy" id="1802557"/>
    <lineage>
        <taxon>Bacteria</taxon>
        <taxon>Candidatus Wolfeibacteriota</taxon>
    </lineage>
</organism>
<dbReference type="PROSITE" id="PS00662">
    <property type="entry name" value="T2SP_E"/>
    <property type="match status" value="1"/>
</dbReference>
<protein>
    <recommendedName>
        <fullName evidence="5">Bacterial type II secretion system protein E domain-containing protein</fullName>
    </recommendedName>
</protein>
<dbReference type="GO" id="GO:0016887">
    <property type="term" value="F:ATP hydrolysis activity"/>
    <property type="evidence" value="ECO:0007669"/>
    <property type="project" value="TreeGrafter"/>
</dbReference>
<evidence type="ECO:0000256" key="3">
    <source>
        <dbReference type="ARBA" id="ARBA00022840"/>
    </source>
</evidence>
<dbReference type="GO" id="GO:0005524">
    <property type="term" value="F:ATP binding"/>
    <property type="evidence" value="ECO:0007669"/>
    <property type="project" value="UniProtKB-KW"/>
</dbReference>
<evidence type="ECO:0000313" key="7">
    <source>
        <dbReference type="Proteomes" id="UP000178946"/>
    </source>
</evidence>
<evidence type="ECO:0000256" key="4">
    <source>
        <dbReference type="SAM" id="Coils"/>
    </source>
</evidence>
<dbReference type="CDD" id="cd01129">
    <property type="entry name" value="PulE-GspE-like"/>
    <property type="match status" value="1"/>
</dbReference>
<name>A0A1F8DU32_9BACT</name>
<accession>A0A1F8DU32</accession>
<dbReference type="SUPFAM" id="SSF52540">
    <property type="entry name" value="P-loop containing nucleoside triphosphate hydrolases"/>
    <property type="match status" value="1"/>
</dbReference>
<dbReference type="Proteomes" id="UP000178946">
    <property type="component" value="Unassembled WGS sequence"/>
</dbReference>
<keyword evidence="3" id="KW-0067">ATP-binding</keyword>
<dbReference type="Gene3D" id="3.30.450.90">
    <property type="match status" value="1"/>
</dbReference>
<evidence type="ECO:0000259" key="5">
    <source>
        <dbReference type="PROSITE" id="PS00662"/>
    </source>
</evidence>
<proteinExistence type="inferred from homology"/>
<dbReference type="InterPro" id="IPR001482">
    <property type="entry name" value="T2SS/T4SS_dom"/>
</dbReference>
<comment type="caution">
    <text evidence="6">The sequence shown here is derived from an EMBL/GenBank/DDBJ whole genome shotgun (WGS) entry which is preliminary data.</text>
</comment>
<reference evidence="6 7" key="1">
    <citation type="journal article" date="2016" name="Nat. Commun.">
        <title>Thousands of microbial genomes shed light on interconnected biogeochemical processes in an aquifer system.</title>
        <authorList>
            <person name="Anantharaman K."/>
            <person name="Brown C.T."/>
            <person name="Hug L.A."/>
            <person name="Sharon I."/>
            <person name="Castelle C.J."/>
            <person name="Probst A.J."/>
            <person name="Thomas B.C."/>
            <person name="Singh A."/>
            <person name="Wilkins M.J."/>
            <person name="Karaoz U."/>
            <person name="Brodie E.L."/>
            <person name="Williams K.H."/>
            <person name="Hubbard S.S."/>
            <person name="Banfield J.F."/>
        </authorList>
    </citation>
    <scope>NUCLEOTIDE SEQUENCE [LARGE SCALE GENOMIC DNA]</scope>
</reference>
<dbReference type="InterPro" id="IPR027417">
    <property type="entry name" value="P-loop_NTPase"/>
</dbReference>
<feature type="domain" description="Bacterial type II secretion system protein E" evidence="5">
    <location>
        <begin position="246"/>
        <end position="260"/>
    </location>
</feature>
<comment type="similarity">
    <text evidence="1">Belongs to the GSP E family.</text>
</comment>
<dbReference type="AlphaFoldDB" id="A0A1F8DU32"/>
<keyword evidence="4" id="KW-0175">Coiled coil</keyword>
<dbReference type="EMBL" id="MGIR01000002">
    <property type="protein sequence ID" value="OGM91499.1"/>
    <property type="molecule type" value="Genomic_DNA"/>
</dbReference>
<evidence type="ECO:0000256" key="1">
    <source>
        <dbReference type="ARBA" id="ARBA00006611"/>
    </source>
</evidence>
<sequence length="451" mass="50463">MPKKETEITGRVDIEKKELEELRKKIKGLAALKKELEKFDYKKRSTAELFETILAGALSSRASDIHFEAETDHVKFRLRVDGVLHDIFNLDSQEYGFLLSRVKLLSKLKLNVVTEAQDGRFTIRADENEIEIRTSVIPSEYGETVVMRVLDPAAIQLTLVDLGLRNDDLEIAKREFSKPNGMILNTGQTGSGKTTTLYAFLRTVNKPEIKVITIEDPIEYHLEGIEQTQVDPAAGYSFVNGLRSILRQDPDVILVGEVRDLETAEIAMHAALTGHLVFSTLHTNDAVGAIPRLVDLGVRPSIIGPALNLVIAQRLLRRLCDECKKPVKMDAAFQKKVSTFLSKMPPRVDGRQYEKATIYEAVGCDRCGDMGYKGRIGVFELLEVDKELEELVYKEATEAAIKRVADKRGMVTMQADGILKVLSGITDFKEVERVTGKIIDLWVSSRPFGSE</sequence>
<dbReference type="GO" id="GO:0005886">
    <property type="term" value="C:plasma membrane"/>
    <property type="evidence" value="ECO:0007669"/>
    <property type="project" value="TreeGrafter"/>
</dbReference>
<dbReference type="PANTHER" id="PTHR30258">
    <property type="entry name" value="TYPE II SECRETION SYSTEM PROTEIN GSPE-RELATED"/>
    <property type="match status" value="1"/>
</dbReference>
<dbReference type="Gene3D" id="3.40.50.300">
    <property type="entry name" value="P-loop containing nucleotide triphosphate hydrolases"/>
    <property type="match status" value="1"/>
</dbReference>
<feature type="coiled-coil region" evidence="4">
    <location>
        <begin position="12"/>
        <end position="39"/>
    </location>
</feature>
<dbReference type="Pfam" id="PF00437">
    <property type="entry name" value="T2SSE"/>
    <property type="match status" value="1"/>
</dbReference>